<name>A0A0E9SHN1_ANGAN</name>
<reference evidence="1" key="1">
    <citation type="submission" date="2014-11" db="EMBL/GenBank/DDBJ databases">
        <authorList>
            <person name="Amaro Gonzalez C."/>
        </authorList>
    </citation>
    <scope>NUCLEOTIDE SEQUENCE</scope>
</reference>
<accession>A0A0E9SHN1</accession>
<sequence>MRSQFTYPFGEITSGLQIEFLLTRLVGFLPSFYMGHVNAVVRNGTQLA</sequence>
<reference evidence="1" key="2">
    <citation type="journal article" date="2015" name="Fish Shellfish Immunol.">
        <title>Early steps in the European eel (Anguilla anguilla)-Vibrio vulnificus interaction in the gills: Role of the RtxA13 toxin.</title>
        <authorList>
            <person name="Callol A."/>
            <person name="Pajuelo D."/>
            <person name="Ebbesson L."/>
            <person name="Teles M."/>
            <person name="MacKenzie S."/>
            <person name="Amaro C."/>
        </authorList>
    </citation>
    <scope>NUCLEOTIDE SEQUENCE</scope>
</reference>
<evidence type="ECO:0000313" key="1">
    <source>
        <dbReference type="EMBL" id="JAH40023.1"/>
    </source>
</evidence>
<dbReference type="EMBL" id="GBXM01068554">
    <property type="protein sequence ID" value="JAH40023.1"/>
    <property type="molecule type" value="Transcribed_RNA"/>
</dbReference>
<organism evidence="1">
    <name type="scientific">Anguilla anguilla</name>
    <name type="common">European freshwater eel</name>
    <name type="synonym">Muraena anguilla</name>
    <dbReference type="NCBI Taxonomy" id="7936"/>
    <lineage>
        <taxon>Eukaryota</taxon>
        <taxon>Metazoa</taxon>
        <taxon>Chordata</taxon>
        <taxon>Craniata</taxon>
        <taxon>Vertebrata</taxon>
        <taxon>Euteleostomi</taxon>
        <taxon>Actinopterygii</taxon>
        <taxon>Neopterygii</taxon>
        <taxon>Teleostei</taxon>
        <taxon>Anguilliformes</taxon>
        <taxon>Anguillidae</taxon>
        <taxon>Anguilla</taxon>
    </lineage>
</organism>
<dbReference type="AlphaFoldDB" id="A0A0E9SHN1"/>
<protein>
    <submittedName>
        <fullName evidence="1">Uncharacterized protein</fullName>
    </submittedName>
</protein>
<proteinExistence type="predicted"/>